<evidence type="ECO:0000256" key="4">
    <source>
        <dbReference type="ARBA" id="ARBA00023306"/>
    </source>
</evidence>
<evidence type="ECO:0000256" key="5">
    <source>
        <dbReference type="ARBA" id="ARBA00025606"/>
    </source>
</evidence>
<evidence type="ECO:0000256" key="1">
    <source>
        <dbReference type="ARBA" id="ARBA00006291"/>
    </source>
</evidence>
<evidence type="ECO:0000256" key="2">
    <source>
        <dbReference type="ARBA" id="ARBA00022618"/>
    </source>
</evidence>
<dbReference type="Gene3D" id="2.160.20.70">
    <property type="match status" value="1"/>
</dbReference>
<dbReference type="InterPro" id="IPR005526">
    <property type="entry name" value="Septum_form_inhib_MinC_C"/>
</dbReference>
<evidence type="ECO:0000256" key="7">
    <source>
        <dbReference type="HAMAP-Rule" id="MF_00267"/>
    </source>
</evidence>
<dbReference type="PANTHER" id="PTHR34108">
    <property type="entry name" value="SEPTUM SITE-DETERMINING PROTEIN MINC"/>
    <property type="match status" value="1"/>
</dbReference>
<dbReference type="InterPro" id="IPR013033">
    <property type="entry name" value="MinC"/>
</dbReference>
<accession>A0A4R2TB95</accession>
<reference evidence="10 11" key="1">
    <citation type="submission" date="2019-03" db="EMBL/GenBank/DDBJ databases">
        <title>Genomic Encyclopedia of Type Strains, Phase IV (KMG-IV): sequencing the most valuable type-strain genomes for metagenomic binning, comparative biology and taxonomic classification.</title>
        <authorList>
            <person name="Goeker M."/>
        </authorList>
    </citation>
    <scope>NUCLEOTIDE SEQUENCE [LARGE SCALE GENOMIC DNA]</scope>
    <source>
        <strain evidence="10 11">DSM 100013</strain>
    </source>
</reference>
<dbReference type="InterPro" id="IPR007874">
    <property type="entry name" value="MinC_N"/>
</dbReference>
<dbReference type="Proteomes" id="UP000295504">
    <property type="component" value="Unassembled WGS sequence"/>
</dbReference>
<gene>
    <name evidence="7" type="primary">minC</name>
    <name evidence="10" type="ORF">EDD79_10364</name>
</gene>
<dbReference type="SUPFAM" id="SSF63848">
    <property type="entry name" value="Cell-division inhibitor MinC, C-terminal domain"/>
    <property type="match status" value="1"/>
</dbReference>
<dbReference type="GO" id="GO:0000917">
    <property type="term" value="P:division septum assembly"/>
    <property type="evidence" value="ECO:0007669"/>
    <property type="project" value="UniProtKB-KW"/>
</dbReference>
<dbReference type="Pfam" id="PF05209">
    <property type="entry name" value="MinC_N"/>
    <property type="match status" value="1"/>
</dbReference>
<dbReference type="EMBL" id="SLYC01000036">
    <property type="protein sequence ID" value="TCP99076.1"/>
    <property type="molecule type" value="Genomic_DNA"/>
</dbReference>
<dbReference type="AlphaFoldDB" id="A0A4R2TB95"/>
<evidence type="ECO:0000313" key="10">
    <source>
        <dbReference type="EMBL" id="TCP99076.1"/>
    </source>
</evidence>
<comment type="function">
    <text evidence="5 7">Cell division inhibitor that blocks the formation of polar Z ring septums. Rapidly oscillates between the poles of the cell to destabilize FtsZ filaments that have formed before they mature into polar Z rings. Prevents FtsZ polymerization.</text>
</comment>
<feature type="domain" description="Septum formation inhibitor MinC N-terminal" evidence="9">
    <location>
        <begin position="7"/>
        <end position="70"/>
    </location>
</feature>
<dbReference type="InterPro" id="IPR016098">
    <property type="entry name" value="CAP/MinC_C"/>
</dbReference>
<dbReference type="GO" id="GO:0051302">
    <property type="term" value="P:regulation of cell division"/>
    <property type="evidence" value="ECO:0007669"/>
    <property type="project" value="InterPro"/>
</dbReference>
<dbReference type="GO" id="GO:0000902">
    <property type="term" value="P:cell morphogenesis"/>
    <property type="evidence" value="ECO:0007669"/>
    <property type="project" value="InterPro"/>
</dbReference>
<dbReference type="GO" id="GO:1901891">
    <property type="term" value="P:regulation of cell septum assembly"/>
    <property type="evidence" value="ECO:0007669"/>
    <property type="project" value="InterPro"/>
</dbReference>
<dbReference type="Gene3D" id="3.30.160.540">
    <property type="match status" value="1"/>
</dbReference>
<name>A0A4R2TB95_9FIRM</name>
<keyword evidence="3 7" id="KW-0717">Septation</keyword>
<evidence type="ECO:0000259" key="9">
    <source>
        <dbReference type="Pfam" id="PF05209"/>
    </source>
</evidence>
<keyword evidence="11" id="KW-1185">Reference proteome</keyword>
<organism evidence="10 11">
    <name type="scientific">Serpentinicella alkaliphila</name>
    <dbReference type="NCBI Taxonomy" id="1734049"/>
    <lineage>
        <taxon>Bacteria</taxon>
        <taxon>Bacillati</taxon>
        <taxon>Bacillota</taxon>
        <taxon>Clostridia</taxon>
        <taxon>Peptostreptococcales</taxon>
        <taxon>Natronincolaceae</taxon>
        <taxon>Serpentinicella</taxon>
    </lineage>
</organism>
<feature type="domain" description="Septum formation inhibitor MinC C-terminal" evidence="8">
    <location>
        <begin position="103"/>
        <end position="203"/>
    </location>
</feature>
<dbReference type="HAMAP" id="MF_00267">
    <property type="entry name" value="MinC"/>
    <property type="match status" value="1"/>
</dbReference>
<dbReference type="Pfam" id="PF03775">
    <property type="entry name" value="MinC_C"/>
    <property type="match status" value="1"/>
</dbReference>
<comment type="caution">
    <text evidence="10">The sequence shown here is derived from an EMBL/GenBank/DDBJ whole genome shotgun (WGS) entry which is preliminary data.</text>
</comment>
<evidence type="ECO:0000313" key="11">
    <source>
        <dbReference type="Proteomes" id="UP000295504"/>
    </source>
</evidence>
<evidence type="ECO:0000259" key="8">
    <source>
        <dbReference type="Pfam" id="PF03775"/>
    </source>
</evidence>
<dbReference type="OrthoDB" id="9790810at2"/>
<dbReference type="NCBIfam" id="TIGR01222">
    <property type="entry name" value="minC"/>
    <property type="match status" value="1"/>
</dbReference>
<proteinExistence type="inferred from homology"/>
<keyword evidence="2 7" id="KW-0132">Cell division</keyword>
<evidence type="ECO:0000256" key="3">
    <source>
        <dbReference type="ARBA" id="ARBA00023210"/>
    </source>
</evidence>
<sequence length="214" mass="24040">MTEKSIIEFKGTKKGLYIHIKSKDSFDKIKKELIEKLEKTRRFFYGAKIFDIKCESISEEEKKELKELMVNRFNMNVESSGMYLDKEQPSKVFSGIEEGKTKFIKGTVRSGQRINYPGNLLVLGDVNPGAQVIAFGNIVVMGSLRGIAHAGANGNRDAIVAAIHLDPTQLRIADCIARPPDGDYEKPSIPELARVKNNSIHIEPYLIKNKVKDE</sequence>
<dbReference type="RefSeq" id="WP_132849210.1">
    <property type="nucleotide sequence ID" value="NZ_CP058648.1"/>
</dbReference>
<comment type="subunit">
    <text evidence="6 7">Interacts with MinD and FtsZ.</text>
</comment>
<protein>
    <recommendedName>
        <fullName evidence="7">Probable septum site-determining protein MinC</fullName>
    </recommendedName>
</protein>
<keyword evidence="4 7" id="KW-0131">Cell cycle</keyword>
<comment type="similarity">
    <text evidence="1 7">Belongs to the MinC family.</text>
</comment>
<dbReference type="PANTHER" id="PTHR34108:SF1">
    <property type="entry name" value="SEPTUM SITE-DETERMINING PROTEIN MINC"/>
    <property type="match status" value="1"/>
</dbReference>
<evidence type="ECO:0000256" key="6">
    <source>
        <dbReference type="ARBA" id="ARBA00046874"/>
    </source>
</evidence>
<dbReference type="InterPro" id="IPR036145">
    <property type="entry name" value="MinC_C_sf"/>
</dbReference>